<dbReference type="EMBL" id="MU250552">
    <property type="protein sequence ID" value="KAG7442291.1"/>
    <property type="molecule type" value="Genomic_DNA"/>
</dbReference>
<gene>
    <name evidence="1" type="ORF">BT62DRAFT_906245</name>
</gene>
<accession>A0A9P7VJI3</accession>
<dbReference type="InterPro" id="IPR012337">
    <property type="entry name" value="RNaseH-like_sf"/>
</dbReference>
<dbReference type="Proteomes" id="UP000812287">
    <property type="component" value="Unassembled WGS sequence"/>
</dbReference>
<dbReference type="AlphaFoldDB" id="A0A9P7VJI3"/>
<proteinExistence type="predicted"/>
<organism evidence="1 2">
    <name type="scientific">Guyanagaster necrorhizus</name>
    <dbReference type="NCBI Taxonomy" id="856835"/>
    <lineage>
        <taxon>Eukaryota</taxon>
        <taxon>Fungi</taxon>
        <taxon>Dikarya</taxon>
        <taxon>Basidiomycota</taxon>
        <taxon>Agaricomycotina</taxon>
        <taxon>Agaricomycetes</taxon>
        <taxon>Agaricomycetidae</taxon>
        <taxon>Agaricales</taxon>
        <taxon>Marasmiineae</taxon>
        <taxon>Physalacriaceae</taxon>
        <taxon>Guyanagaster</taxon>
    </lineage>
</organism>
<reference evidence="1" key="1">
    <citation type="submission" date="2020-11" db="EMBL/GenBank/DDBJ databases">
        <title>Adaptations for nitrogen fixation in a non-lichenized fungal sporocarp promotes dispersal by wood-feeding termites.</title>
        <authorList>
            <consortium name="DOE Joint Genome Institute"/>
            <person name="Koch R.A."/>
            <person name="Yoon G."/>
            <person name="Arayal U."/>
            <person name="Lail K."/>
            <person name="Amirebrahimi M."/>
            <person name="Labutti K."/>
            <person name="Lipzen A."/>
            <person name="Riley R."/>
            <person name="Barry K."/>
            <person name="Henrissat B."/>
            <person name="Grigoriev I.V."/>
            <person name="Herr J.R."/>
            <person name="Aime M.C."/>
        </authorList>
    </citation>
    <scope>NUCLEOTIDE SEQUENCE</scope>
    <source>
        <strain evidence="1">MCA 3950</strain>
    </source>
</reference>
<keyword evidence="2" id="KW-1185">Reference proteome</keyword>
<protein>
    <submittedName>
        <fullName evidence="1">Uncharacterized protein</fullName>
    </submittedName>
</protein>
<dbReference type="SUPFAM" id="SSF53098">
    <property type="entry name" value="Ribonuclease H-like"/>
    <property type="match status" value="1"/>
</dbReference>
<evidence type="ECO:0000313" key="1">
    <source>
        <dbReference type="EMBL" id="KAG7442291.1"/>
    </source>
</evidence>
<name>A0A9P7VJI3_9AGAR</name>
<dbReference type="OrthoDB" id="3249498at2759"/>
<sequence>MIDIFFLELVAILSTIQYAVCLLKLPQHLLLFTDSLNSVTAFNFLSVSELLHNVLLLRAADLILRSGINIYVQHIDRKENIWVDMLSCLLDEYHHKFTADHVCIFTSLRDLLPA</sequence>
<evidence type="ECO:0000313" key="2">
    <source>
        <dbReference type="Proteomes" id="UP000812287"/>
    </source>
</evidence>
<comment type="caution">
    <text evidence="1">The sequence shown here is derived from an EMBL/GenBank/DDBJ whole genome shotgun (WGS) entry which is preliminary data.</text>
</comment>
<dbReference type="GeneID" id="66105926"/>
<dbReference type="RefSeq" id="XP_043035791.1">
    <property type="nucleotide sequence ID" value="XM_043183629.1"/>
</dbReference>